<protein>
    <submittedName>
        <fullName evidence="1">Histidine kinase</fullName>
    </submittedName>
</protein>
<comment type="caution">
    <text evidence="1">The sequence shown here is derived from an EMBL/GenBank/DDBJ whole genome shotgun (WGS) entry which is preliminary data.</text>
</comment>
<organism evidence="1 2">
    <name type="scientific">Oceanidesulfovibrio marinus</name>
    <dbReference type="NCBI Taxonomy" id="370038"/>
    <lineage>
        <taxon>Bacteria</taxon>
        <taxon>Pseudomonadati</taxon>
        <taxon>Thermodesulfobacteriota</taxon>
        <taxon>Desulfovibrionia</taxon>
        <taxon>Desulfovibrionales</taxon>
        <taxon>Desulfovibrionaceae</taxon>
        <taxon>Oceanidesulfovibrio</taxon>
    </lineage>
</organism>
<dbReference type="AlphaFoldDB" id="A0A6P1ZBP6"/>
<feature type="non-terminal residue" evidence="1">
    <location>
        <position position="1"/>
    </location>
</feature>
<gene>
    <name evidence="1" type="ORF">DQK91_21865</name>
</gene>
<dbReference type="Proteomes" id="UP000434052">
    <property type="component" value="Unassembled WGS sequence"/>
</dbReference>
<dbReference type="EMBL" id="QMIF01000043">
    <property type="protein sequence ID" value="TVM29739.1"/>
    <property type="molecule type" value="Genomic_DNA"/>
</dbReference>
<keyword evidence="1" id="KW-0808">Transferase</keyword>
<keyword evidence="1" id="KW-0418">Kinase</keyword>
<accession>A0A6P1ZBP6</accession>
<reference evidence="1 2" key="1">
    <citation type="submission" date="2018-06" db="EMBL/GenBank/DDBJ databases">
        <title>Complete genome of Desulfovibrio marinus P48SEP.</title>
        <authorList>
            <person name="Crispim J.S."/>
            <person name="Vidigal P.M.P."/>
            <person name="Silva L.C.F."/>
            <person name="Araujo L.C."/>
            <person name="Laguardia C.N."/>
            <person name="Dias R.S."/>
            <person name="Sousa M.P."/>
            <person name="Paula S.O."/>
            <person name="Silva C."/>
        </authorList>
    </citation>
    <scope>NUCLEOTIDE SEQUENCE [LARGE SCALE GENOMIC DNA]</scope>
    <source>
        <strain evidence="1 2">P48SEP</strain>
    </source>
</reference>
<sequence length="85" mass="9596">LKTCIQMALYKHRMDERIMANERWLATTIRAIGDDVVSTDRAGVVRDVNPMDEKLAAVQRRDAVGKALHDGVSIEEMSADRSLQR</sequence>
<dbReference type="GO" id="GO:0016301">
    <property type="term" value="F:kinase activity"/>
    <property type="evidence" value="ECO:0007669"/>
    <property type="project" value="UniProtKB-KW"/>
</dbReference>
<dbReference type="Gene3D" id="3.30.450.20">
    <property type="entry name" value="PAS domain"/>
    <property type="match status" value="1"/>
</dbReference>
<proteinExistence type="predicted"/>
<dbReference type="InterPro" id="IPR035965">
    <property type="entry name" value="PAS-like_dom_sf"/>
</dbReference>
<name>A0A6P1ZBP6_9BACT</name>
<evidence type="ECO:0000313" key="1">
    <source>
        <dbReference type="EMBL" id="TVM29739.1"/>
    </source>
</evidence>
<evidence type="ECO:0000313" key="2">
    <source>
        <dbReference type="Proteomes" id="UP000434052"/>
    </source>
</evidence>
<dbReference type="SUPFAM" id="SSF55785">
    <property type="entry name" value="PYP-like sensor domain (PAS domain)"/>
    <property type="match status" value="1"/>
</dbReference>